<keyword evidence="3" id="KW-0732">Signal</keyword>
<dbReference type="InterPro" id="IPR011045">
    <property type="entry name" value="N2O_reductase_N"/>
</dbReference>
<dbReference type="Proteomes" id="UP001629214">
    <property type="component" value="Unassembled WGS sequence"/>
</dbReference>
<dbReference type="Gene3D" id="2.130.10.10">
    <property type="entry name" value="YVTN repeat-like/Quinoprotein amine dehydrogenase"/>
    <property type="match status" value="1"/>
</dbReference>
<feature type="signal peptide" evidence="3">
    <location>
        <begin position="1"/>
        <end position="22"/>
    </location>
</feature>
<evidence type="ECO:0000256" key="2">
    <source>
        <dbReference type="ARBA" id="ARBA00022526"/>
    </source>
</evidence>
<sequence length="361" mass="38251">MRVMNFALKLGVAAILSGSVCAGVNAATMVYVSNADSKDIYVMRLNKDGSVTPVEQVQTGGTVMPLAFSPDHTRLYASLRSQPYSVTTFAVDQQSGKLKALSTVPLADNMANLATDKTGRFLFAASYTGHKISVNPISATGLVQQPATVINTGKNAHAVGSDPKNKFVFASNLGSDVILQFKFDAATGTLTPNTPPSVATKAGAGPRHFVFHPNLRYVFSTNELDGTVNTYAYDAAHGTLTLQGTVSAVPAGFKGDAPAAADIHLTPNGRFLYASERTSSTLAAYRVNAKTGVLTLIGNVPTETQPRGFNIDPQGRYLLAVGQKSNGLTSYAINQKTGALTPLQHYELGKNPNWVEIVHFP</sequence>
<reference evidence="4 5" key="1">
    <citation type="journal article" date="2024" name="Chem. Sci.">
        <title>Discovery of megapolipeptins by genome mining of a Burkholderiales bacteria collection.</title>
        <authorList>
            <person name="Paulo B.S."/>
            <person name="Recchia M.J.J."/>
            <person name="Lee S."/>
            <person name="Fergusson C.H."/>
            <person name="Romanowski S.B."/>
            <person name="Hernandez A."/>
            <person name="Krull N."/>
            <person name="Liu D.Y."/>
            <person name="Cavanagh H."/>
            <person name="Bos A."/>
            <person name="Gray C.A."/>
            <person name="Murphy B.T."/>
            <person name="Linington R.G."/>
            <person name="Eustaquio A.S."/>
        </authorList>
    </citation>
    <scope>NUCLEOTIDE SEQUENCE [LARGE SCALE GENOMIC DNA]</scope>
    <source>
        <strain evidence="4 5">RL21-008-BIB-B</strain>
    </source>
</reference>
<dbReference type="RefSeq" id="WP_408167810.1">
    <property type="nucleotide sequence ID" value="NZ_JAQQFR010000006.1"/>
</dbReference>
<evidence type="ECO:0000256" key="1">
    <source>
        <dbReference type="ARBA" id="ARBA00005564"/>
    </source>
</evidence>
<dbReference type="InterPro" id="IPR019405">
    <property type="entry name" value="Lactonase_7-beta_prop"/>
</dbReference>
<protein>
    <submittedName>
        <fullName evidence="4">Beta-propeller fold lactonase family protein</fullName>
    </submittedName>
</protein>
<accession>A0ABW8Z8E1</accession>
<dbReference type="EMBL" id="JAQQFR010000006">
    <property type="protein sequence ID" value="MFL9878810.1"/>
    <property type="molecule type" value="Genomic_DNA"/>
</dbReference>
<feature type="chain" id="PRO_5045223903" evidence="3">
    <location>
        <begin position="23"/>
        <end position="361"/>
    </location>
</feature>
<dbReference type="InterPro" id="IPR015943">
    <property type="entry name" value="WD40/YVTN_repeat-like_dom_sf"/>
</dbReference>
<keyword evidence="5" id="KW-1185">Reference proteome</keyword>
<name>A0ABW8Z8E1_9BURK</name>
<evidence type="ECO:0000313" key="5">
    <source>
        <dbReference type="Proteomes" id="UP001629214"/>
    </source>
</evidence>
<proteinExistence type="inferred from homology"/>
<comment type="caution">
    <text evidence="4">The sequence shown here is derived from an EMBL/GenBank/DDBJ whole genome shotgun (WGS) entry which is preliminary data.</text>
</comment>
<comment type="similarity">
    <text evidence="1">Belongs to the cycloisomerase 2 family.</text>
</comment>
<evidence type="ECO:0000313" key="4">
    <source>
        <dbReference type="EMBL" id="MFL9878810.1"/>
    </source>
</evidence>
<dbReference type="Pfam" id="PF10282">
    <property type="entry name" value="Lactonase"/>
    <property type="match status" value="1"/>
</dbReference>
<dbReference type="PANTHER" id="PTHR30344:SF1">
    <property type="entry name" value="6-PHOSPHOGLUCONOLACTONASE"/>
    <property type="match status" value="1"/>
</dbReference>
<dbReference type="SUPFAM" id="SSF50974">
    <property type="entry name" value="Nitrous oxide reductase, N-terminal domain"/>
    <property type="match status" value="1"/>
</dbReference>
<dbReference type="InterPro" id="IPR050282">
    <property type="entry name" value="Cycloisomerase_2"/>
</dbReference>
<keyword evidence="2" id="KW-0313">Glucose metabolism</keyword>
<evidence type="ECO:0000256" key="3">
    <source>
        <dbReference type="SAM" id="SignalP"/>
    </source>
</evidence>
<dbReference type="PANTHER" id="PTHR30344">
    <property type="entry name" value="6-PHOSPHOGLUCONOLACTONASE-RELATED"/>
    <property type="match status" value="1"/>
</dbReference>
<keyword evidence="2" id="KW-0119">Carbohydrate metabolism</keyword>
<organism evidence="4 5">
    <name type="scientific">Herbaspirillum rhizosphaerae</name>
    <dbReference type="NCBI Taxonomy" id="346179"/>
    <lineage>
        <taxon>Bacteria</taxon>
        <taxon>Pseudomonadati</taxon>
        <taxon>Pseudomonadota</taxon>
        <taxon>Betaproteobacteria</taxon>
        <taxon>Burkholderiales</taxon>
        <taxon>Oxalobacteraceae</taxon>
        <taxon>Herbaspirillum</taxon>
    </lineage>
</organism>
<gene>
    <name evidence="4" type="ORF">PQR63_10470</name>
</gene>